<dbReference type="OrthoDB" id="2335338at2759"/>
<dbReference type="Pfam" id="PF13432">
    <property type="entry name" value="TPR_16"/>
    <property type="match status" value="1"/>
</dbReference>
<keyword evidence="2 3" id="KW-0802">TPR repeat</keyword>
<evidence type="ECO:0000256" key="2">
    <source>
        <dbReference type="ARBA" id="ARBA00022803"/>
    </source>
</evidence>
<dbReference type="SMART" id="SM00028">
    <property type="entry name" value="TPR"/>
    <property type="match status" value="3"/>
</dbReference>
<evidence type="ECO:0000313" key="5">
    <source>
        <dbReference type="Proteomes" id="UP000751190"/>
    </source>
</evidence>
<gene>
    <name evidence="4" type="ORF">KFE25_008411</name>
</gene>
<dbReference type="PANTHER" id="PTHR11242:SF0">
    <property type="entry name" value="TPR_REGION DOMAIN-CONTAINING PROTEIN"/>
    <property type="match status" value="1"/>
</dbReference>
<keyword evidence="1" id="KW-0677">Repeat</keyword>
<name>A0A8J5XD65_DIALT</name>
<keyword evidence="5" id="KW-1185">Reference proteome</keyword>
<comment type="caution">
    <text evidence="4">The sequence shown here is derived from an EMBL/GenBank/DDBJ whole genome shotgun (WGS) entry which is preliminary data.</text>
</comment>
<protein>
    <submittedName>
        <fullName evidence="4">Uncharacterized protein</fullName>
    </submittedName>
</protein>
<organism evidence="4 5">
    <name type="scientific">Diacronema lutheri</name>
    <name type="common">Unicellular marine alga</name>
    <name type="synonym">Monochrysis lutheri</name>
    <dbReference type="NCBI Taxonomy" id="2081491"/>
    <lineage>
        <taxon>Eukaryota</taxon>
        <taxon>Haptista</taxon>
        <taxon>Haptophyta</taxon>
        <taxon>Pavlovophyceae</taxon>
        <taxon>Pavlovales</taxon>
        <taxon>Pavlovaceae</taxon>
        <taxon>Diacronema</taxon>
    </lineage>
</organism>
<accession>A0A8J5XD65</accession>
<proteinExistence type="predicted"/>
<sequence length="373" mass="38334">MAPIAVALALVVIRELGNDYMAAGVRHKLCARACPWASTLSRGALATLRGGMAGDPGGADGDVDDDVVEDAMRLKARGNELVKASNYAGAAARYEEAIRELDYDGTGSARAAELDRRCRLNLASCHLRLGQHGDAAEQCSAVLRHFPTCAKALAKRAQAREASGALAEAVEDYRSAAELAPTNEVAQLIARADMLEELAAGGAGGGGFGGASAGGMGGLGSMFGMGDGDGGLGGLAALAESSGLLPPGVKRLLAVLQLLLRVRAAVLRAWHKLAPVRPYVLGAALLFPLARFLWARVALRLLAHVGISFARGRAPSSAPLSARPIGASPAVAVALLDSARHIDVARVEAAHAGVAQLALVSGAVLAMRRERRA</sequence>
<dbReference type="InterPro" id="IPR019734">
    <property type="entry name" value="TPR_rpt"/>
</dbReference>
<dbReference type="Proteomes" id="UP000751190">
    <property type="component" value="Unassembled WGS sequence"/>
</dbReference>
<dbReference type="EMBL" id="JAGTXO010000049">
    <property type="protein sequence ID" value="KAG8458614.1"/>
    <property type="molecule type" value="Genomic_DNA"/>
</dbReference>
<dbReference type="InterPro" id="IPR011990">
    <property type="entry name" value="TPR-like_helical_dom_sf"/>
</dbReference>
<reference evidence="4" key="1">
    <citation type="submission" date="2021-05" db="EMBL/GenBank/DDBJ databases">
        <title>The genome of the haptophyte Pavlova lutheri (Diacronema luteri, Pavlovales) - a model for lipid biosynthesis in eukaryotic algae.</title>
        <authorList>
            <person name="Hulatt C.J."/>
            <person name="Posewitz M.C."/>
        </authorList>
    </citation>
    <scope>NUCLEOTIDE SEQUENCE</scope>
    <source>
        <strain evidence="4">NIVA-4/92</strain>
    </source>
</reference>
<dbReference type="InterPro" id="IPR039663">
    <property type="entry name" value="AIP/AIPL1/TTC9"/>
</dbReference>
<dbReference type="PANTHER" id="PTHR11242">
    <property type="entry name" value="ARYL HYDROCARBON RECEPTOR INTERACTING PROTEIN RELATED"/>
    <property type="match status" value="1"/>
</dbReference>
<feature type="repeat" description="TPR" evidence="3">
    <location>
        <begin position="150"/>
        <end position="183"/>
    </location>
</feature>
<evidence type="ECO:0000313" key="4">
    <source>
        <dbReference type="EMBL" id="KAG8458614.1"/>
    </source>
</evidence>
<dbReference type="Gene3D" id="1.25.40.10">
    <property type="entry name" value="Tetratricopeptide repeat domain"/>
    <property type="match status" value="1"/>
</dbReference>
<dbReference type="AlphaFoldDB" id="A0A8J5XD65"/>
<evidence type="ECO:0000256" key="3">
    <source>
        <dbReference type="PROSITE-ProRule" id="PRU00339"/>
    </source>
</evidence>
<evidence type="ECO:0000256" key="1">
    <source>
        <dbReference type="ARBA" id="ARBA00022737"/>
    </source>
</evidence>
<dbReference type="SUPFAM" id="SSF48452">
    <property type="entry name" value="TPR-like"/>
    <property type="match status" value="1"/>
</dbReference>
<dbReference type="PROSITE" id="PS50005">
    <property type="entry name" value="TPR"/>
    <property type="match status" value="1"/>
</dbReference>